<evidence type="ECO:0008006" key="2">
    <source>
        <dbReference type="Google" id="ProtNLM"/>
    </source>
</evidence>
<dbReference type="Gene3D" id="3.30.360.10">
    <property type="entry name" value="Dihydrodipicolinate Reductase, domain 2"/>
    <property type="match status" value="1"/>
</dbReference>
<protein>
    <recommendedName>
        <fullName evidence="2">Gfo/Idh/MocA-like oxidoreductase C-terminal domain-containing protein</fullName>
    </recommendedName>
</protein>
<proteinExistence type="predicted"/>
<organism evidence="1">
    <name type="scientific">marine sediment metagenome</name>
    <dbReference type="NCBI Taxonomy" id="412755"/>
    <lineage>
        <taxon>unclassified sequences</taxon>
        <taxon>metagenomes</taxon>
        <taxon>ecological metagenomes</taxon>
    </lineage>
</organism>
<name>X1RFT7_9ZZZZ</name>
<dbReference type="EMBL" id="BARW01006700">
    <property type="protein sequence ID" value="GAI79577.1"/>
    <property type="molecule type" value="Genomic_DNA"/>
</dbReference>
<evidence type="ECO:0000313" key="1">
    <source>
        <dbReference type="EMBL" id="GAI79577.1"/>
    </source>
</evidence>
<comment type="caution">
    <text evidence="1">The sequence shown here is derived from an EMBL/GenBank/DDBJ whole genome shotgun (WGS) entry which is preliminary data.</text>
</comment>
<reference evidence="1" key="1">
    <citation type="journal article" date="2014" name="Front. Microbiol.">
        <title>High frequency of phylogenetically diverse reductive dehalogenase-homologous genes in deep subseafloor sedimentary metagenomes.</title>
        <authorList>
            <person name="Kawai M."/>
            <person name="Futagami T."/>
            <person name="Toyoda A."/>
            <person name="Takaki Y."/>
            <person name="Nishi S."/>
            <person name="Hori S."/>
            <person name="Arai W."/>
            <person name="Tsubouchi T."/>
            <person name="Morono Y."/>
            <person name="Uchiyama I."/>
            <person name="Ito T."/>
            <person name="Fujiyama A."/>
            <person name="Inagaki F."/>
            <person name="Takami H."/>
        </authorList>
    </citation>
    <scope>NUCLEOTIDE SEQUENCE</scope>
    <source>
        <strain evidence="1">Expedition CK06-06</strain>
    </source>
</reference>
<accession>X1RFT7</accession>
<gene>
    <name evidence="1" type="ORF">S12H4_14074</name>
</gene>
<dbReference type="AlphaFoldDB" id="X1RFT7"/>
<sequence length="71" mass="8036">MIREGLKETPLPVDRNNTLQDELSHFLDCVRDNSLSVSDGVVGYHTIELLEAAEKSLKEKRVIMYECTNNG</sequence>